<evidence type="ECO:0000313" key="2">
    <source>
        <dbReference type="Proteomes" id="UP000887097"/>
    </source>
</evidence>
<protein>
    <submittedName>
        <fullName evidence="1">Uncharacterized protein</fullName>
    </submittedName>
</protein>
<dbReference type="RefSeq" id="WP_041385810.1">
    <property type="nucleotide sequence ID" value="NZ_BPTT01000001.1"/>
</dbReference>
<organism evidence="1 2">
    <name type="scientific">Xylanibacter ruminicola</name>
    <name type="common">Prevotella ruminicola</name>
    <dbReference type="NCBI Taxonomy" id="839"/>
    <lineage>
        <taxon>Bacteria</taxon>
        <taxon>Pseudomonadati</taxon>
        <taxon>Bacteroidota</taxon>
        <taxon>Bacteroidia</taxon>
        <taxon>Bacteroidales</taxon>
        <taxon>Prevotellaceae</taxon>
        <taxon>Xylanibacter</taxon>
    </lineage>
</organism>
<comment type="caution">
    <text evidence="1">The sequence shown here is derived from an EMBL/GenBank/DDBJ whole genome shotgun (WGS) entry which is preliminary data.</text>
</comment>
<sequence>MDQIHNHYSGPITVQGANYQSHYVPAEKPYAVYAFVYEGPFTTIAQLIGTMLTGKVNEEGKMCFESKAVYRMPNEYMLDFEHCYIPDDMGPMISDPIFLGFVGDTIGKDKLVKIGWMDLFCSDGYLPMKSIIKRIMMTGLKINLADNCKMKEVEGDIKCYYGDNDSKSYYLEVRKDIALKVNIWNSDELIISPREVLSGLWRQINNWDEVGVTFENIKLKDGYADYQLQVNELIELAKLYGNYVESGENGKLVYHLLCCLEKIGKGRCFYDDFVMAMKKARWESYNDYDKDLQLAIDLGYVSRDGNIIQFSPDLERMATWKWQWLHGEDK</sequence>
<dbReference type="AlphaFoldDB" id="A0AA37I105"/>
<evidence type="ECO:0000313" key="1">
    <source>
        <dbReference type="EMBL" id="GJG33570.1"/>
    </source>
</evidence>
<gene>
    <name evidence="1" type="ORF">PRMUPPPA20_16790</name>
</gene>
<proteinExistence type="predicted"/>
<name>A0AA37I105_XYLRU</name>
<accession>A0AA37I105</accession>
<reference evidence="1" key="1">
    <citation type="submission" date="2021-08" db="EMBL/GenBank/DDBJ databases">
        <title>Prevotella lacticifex sp. nov., isolated from rumen of cow.</title>
        <authorList>
            <person name="Shinkai T."/>
            <person name="Ikeyama N."/>
            <person name="Kumagai M."/>
            <person name="Ohmori H."/>
            <person name="Sakamoto M."/>
            <person name="Ohkuma M."/>
            <person name="Mitsumori M."/>
        </authorList>
    </citation>
    <scope>NUCLEOTIDE SEQUENCE</scope>
    <source>
        <strain evidence="1">JCM 8259</strain>
    </source>
</reference>
<dbReference type="Proteomes" id="UP000887097">
    <property type="component" value="Unassembled WGS sequence"/>
</dbReference>
<dbReference type="GeneID" id="31500710"/>
<dbReference type="EMBL" id="BPTT01000001">
    <property type="protein sequence ID" value="GJG33570.1"/>
    <property type="molecule type" value="Genomic_DNA"/>
</dbReference>